<dbReference type="GO" id="GO:0005179">
    <property type="term" value="F:hormone activity"/>
    <property type="evidence" value="ECO:0007669"/>
    <property type="project" value="InterPro"/>
</dbReference>
<name>A0A814AJF8_ADIRI</name>
<dbReference type="Proteomes" id="UP000663852">
    <property type="component" value="Unassembled WGS sequence"/>
</dbReference>
<proteinExistence type="inferred from homology"/>
<dbReference type="InterPro" id="IPR036438">
    <property type="entry name" value="Insulin-like_sf"/>
</dbReference>
<dbReference type="InterPro" id="IPR016179">
    <property type="entry name" value="Insulin-like"/>
</dbReference>
<dbReference type="OrthoDB" id="10026035at2759"/>
<evidence type="ECO:0000313" key="4">
    <source>
        <dbReference type="Proteomes" id="UP000663852"/>
    </source>
</evidence>
<organism evidence="3 4">
    <name type="scientific">Adineta ricciae</name>
    <name type="common">Rotifer</name>
    <dbReference type="NCBI Taxonomy" id="249248"/>
    <lineage>
        <taxon>Eukaryota</taxon>
        <taxon>Metazoa</taxon>
        <taxon>Spiralia</taxon>
        <taxon>Gnathifera</taxon>
        <taxon>Rotifera</taxon>
        <taxon>Eurotatoria</taxon>
        <taxon>Bdelloidea</taxon>
        <taxon>Adinetida</taxon>
        <taxon>Adinetidae</taxon>
        <taxon>Adineta</taxon>
    </lineage>
</organism>
<dbReference type="PROSITE" id="PS00262">
    <property type="entry name" value="INSULIN"/>
    <property type="match status" value="1"/>
</dbReference>
<sequence>MSSSVNFLLSQRLNTICHLTELSTLLFQYINIQLTNYLHTLKYSYHVFSHFSLSLDKSCKVKYGKQVLKEGKELSISGKLYKVEDCHLQRAYQACGTHLWFMLNIVCGAIESQKVKPKRSLLRTRRFTQEKLLSDACCENSCTVAELARYCP</sequence>
<protein>
    <recommendedName>
        <fullName evidence="2">Insulin-like domain-containing protein</fullName>
    </recommendedName>
</protein>
<dbReference type="InterPro" id="IPR022353">
    <property type="entry name" value="Insulin_CS"/>
</dbReference>
<evidence type="ECO:0000259" key="2">
    <source>
        <dbReference type="SMART" id="SM00078"/>
    </source>
</evidence>
<dbReference type="AlphaFoldDB" id="A0A814AJF8"/>
<accession>A0A814AJF8</accession>
<dbReference type="Gene3D" id="1.10.100.10">
    <property type="entry name" value="Insulin-like"/>
    <property type="match status" value="1"/>
</dbReference>
<comment type="similarity">
    <text evidence="1">Belongs to the insulin family.</text>
</comment>
<evidence type="ECO:0000256" key="1">
    <source>
        <dbReference type="ARBA" id="ARBA00009034"/>
    </source>
</evidence>
<dbReference type="EMBL" id="CAJNOJ010000036">
    <property type="protein sequence ID" value="CAF0915052.1"/>
    <property type="molecule type" value="Genomic_DNA"/>
</dbReference>
<evidence type="ECO:0000313" key="3">
    <source>
        <dbReference type="EMBL" id="CAF0915052.1"/>
    </source>
</evidence>
<feature type="domain" description="Insulin-like" evidence="2">
    <location>
        <begin position="92"/>
        <end position="151"/>
    </location>
</feature>
<dbReference type="SMART" id="SM00078">
    <property type="entry name" value="IlGF"/>
    <property type="match status" value="1"/>
</dbReference>
<comment type="caution">
    <text evidence="3">The sequence shown here is derived from an EMBL/GenBank/DDBJ whole genome shotgun (WGS) entry which is preliminary data.</text>
</comment>
<reference evidence="3" key="1">
    <citation type="submission" date="2021-02" db="EMBL/GenBank/DDBJ databases">
        <authorList>
            <person name="Nowell W R."/>
        </authorList>
    </citation>
    <scope>NUCLEOTIDE SEQUENCE</scope>
</reference>
<dbReference type="SUPFAM" id="SSF56994">
    <property type="entry name" value="Insulin-like"/>
    <property type="match status" value="1"/>
</dbReference>
<gene>
    <name evidence="3" type="ORF">EDS130_LOCUS10474</name>
</gene>
<dbReference type="GO" id="GO:0005576">
    <property type="term" value="C:extracellular region"/>
    <property type="evidence" value="ECO:0007669"/>
    <property type="project" value="InterPro"/>
</dbReference>